<dbReference type="Pfam" id="PF14529">
    <property type="entry name" value="Exo_endo_phos_2"/>
    <property type="match status" value="1"/>
</dbReference>
<evidence type="ECO:0000313" key="3">
    <source>
        <dbReference type="Proteomes" id="UP000499080"/>
    </source>
</evidence>
<feature type="domain" description="Reverse transcriptase" evidence="1">
    <location>
        <begin position="390"/>
        <end position="658"/>
    </location>
</feature>
<dbReference type="GO" id="GO:0071897">
    <property type="term" value="P:DNA biosynthetic process"/>
    <property type="evidence" value="ECO:0007669"/>
    <property type="project" value="UniProtKB-ARBA"/>
</dbReference>
<dbReference type="InterPro" id="IPR052560">
    <property type="entry name" value="RdDP_mobile_element"/>
</dbReference>
<dbReference type="CDD" id="cd01650">
    <property type="entry name" value="RT_nLTR_like"/>
    <property type="match status" value="1"/>
</dbReference>
<gene>
    <name evidence="2" type="primary">R1A1-elementORF2_746</name>
    <name evidence="2" type="ORF">AVEN_102716_1</name>
</gene>
<dbReference type="AlphaFoldDB" id="A0A4Y2UAD2"/>
<evidence type="ECO:0000313" key="2">
    <source>
        <dbReference type="EMBL" id="GBO09592.1"/>
    </source>
</evidence>
<dbReference type="Pfam" id="PF00078">
    <property type="entry name" value="RVT_1"/>
    <property type="match status" value="1"/>
</dbReference>
<name>A0A4Y2UAD2_ARAVE</name>
<dbReference type="SUPFAM" id="SSF56672">
    <property type="entry name" value="DNA/RNA polymerases"/>
    <property type="match status" value="1"/>
</dbReference>
<dbReference type="PROSITE" id="PS50878">
    <property type="entry name" value="RT_POL"/>
    <property type="match status" value="1"/>
</dbReference>
<proteinExistence type="predicted"/>
<organism evidence="2 3">
    <name type="scientific">Araneus ventricosus</name>
    <name type="common">Orbweaver spider</name>
    <name type="synonym">Epeira ventricosa</name>
    <dbReference type="NCBI Taxonomy" id="182803"/>
    <lineage>
        <taxon>Eukaryota</taxon>
        <taxon>Metazoa</taxon>
        <taxon>Ecdysozoa</taxon>
        <taxon>Arthropoda</taxon>
        <taxon>Chelicerata</taxon>
        <taxon>Arachnida</taxon>
        <taxon>Araneae</taxon>
        <taxon>Araneomorphae</taxon>
        <taxon>Entelegynae</taxon>
        <taxon>Araneoidea</taxon>
        <taxon>Araneidae</taxon>
        <taxon>Araneus</taxon>
    </lineage>
</organism>
<accession>A0A4Y2UAD2</accession>
<dbReference type="EMBL" id="BGPR01034958">
    <property type="protein sequence ID" value="GBO09592.1"/>
    <property type="molecule type" value="Genomic_DNA"/>
</dbReference>
<dbReference type="InterPro" id="IPR000477">
    <property type="entry name" value="RT_dom"/>
</dbReference>
<keyword evidence="3" id="KW-1185">Reference proteome</keyword>
<dbReference type="PANTHER" id="PTHR36688:SF1">
    <property type="entry name" value="ENDONUCLEASE_EXONUCLEASE_PHOSPHATASE DOMAIN-CONTAINING PROTEIN"/>
    <property type="match status" value="1"/>
</dbReference>
<reference evidence="2 3" key="1">
    <citation type="journal article" date="2019" name="Sci. Rep.">
        <title>Orb-weaving spider Araneus ventricosus genome elucidates the spidroin gene catalogue.</title>
        <authorList>
            <person name="Kono N."/>
            <person name="Nakamura H."/>
            <person name="Ohtoshi R."/>
            <person name="Moran D.A.P."/>
            <person name="Shinohara A."/>
            <person name="Yoshida Y."/>
            <person name="Fujiwara M."/>
            <person name="Mori M."/>
            <person name="Tomita M."/>
            <person name="Arakawa K."/>
        </authorList>
    </citation>
    <scope>NUCLEOTIDE SEQUENCE [LARGE SCALE GENOMIC DNA]</scope>
</reference>
<dbReference type="InterPro" id="IPR043502">
    <property type="entry name" value="DNA/RNA_pol_sf"/>
</dbReference>
<dbReference type="PANTHER" id="PTHR36688">
    <property type="entry name" value="ENDO/EXONUCLEASE/PHOSPHATASE DOMAIN-CONTAINING PROTEIN"/>
    <property type="match status" value="1"/>
</dbReference>
<dbReference type="Proteomes" id="UP000499080">
    <property type="component" value="Unassembled WGS sequence"/>
</dbReference>
<protein>
    <recommendedName>
        <fullName evidence="1">Reverse transcriptase domain-containing protein</fullName>
    </recommendedName>
</protein>
<dbReference type="GO" id="GO:0003824">
    <property type="term" value="F:catalytic activity"/>
    <property type="evidence" value="ECO:0007669"/>
    <property type="project" value="InterPro"/>
</dbReference>
<sequence length="717" mass="81457">MAQEPYVHDDKLQGLPSTWNILPSHSRKAAILTTKAIHKTTTIAVKENTVAIKIQTEQFPITIISAYSSPYANLQDTLQEIQGIITSLAGEKVIIGADLNGHNTLWGYRDNDTRGNDIFDFILANSLFLNNTQDAPPTYHLNDSKEWPDLTLCTQEMIQDTGEWKVLEEPSTPAIAEFQAVTNQAELNTATTNLQKEIIKACDRSFKTKKQKIESNPAWFKPEHEILKKRLLAFKRRSQRAISNTRVAERIIYKKEEAKYNNKIRKDKINGWKGFCTKAANPCGRHYKAAFRKAVLPSQLVAVANQIPKGSQLEAATNILEQLFPDPSNQQAHSPPFHTADDLPFTEEEISEVIKNMPRGKAPGYDGIDNIIVQSIHKKFPNLFTTFFNKCLQLGLYPDPFKIGNIVLFQKPGKNIHETSAYRPIALLPSMAKVLEKLMTQRLTYHLERNNMLSEDQYGFRAGRSVDTALNSLLTQITENKRKFKHVLALSIDIKGAFDNVQYDAIANYIFESQCPKNIASLFHSLLQNRQVMKNTNEGIASRQQKQGCPQGSCSGPALWNLVTNDILTQQWPQNTRIQAYADDFVLVVGVDTKTTLETQTEDALKQFEIWTSKNKLQISIEKSSYILFSKLIAGTRIKWNSTTIKRQKSIKYLGVHIDEKLNWSKHIHHQTKKAAVYLQNLQKIAGKSWGINMKHRRILYKTVIERMLAHGATVWC</sequence>
<dbReference type="InterPro" id="IPR036691">
    <property type="entry name" value="Endo/exonu/phosph_ase_sf"/>
</dbReference>
<dbReference type="SUPFAM" id="SSF56219">
    <property type="entry name" value="DNase I-like"/>
    <property type="match status" value="1"/>
</dbReference>
<evidence type="ECO:0000259" key="1">
    <source>
        <dbReference type="PROSITE" id="PS50878"/>
    </source>
</evidence>
<comment type="caution">
    <text evidence="2">The sequence shown here is derived from an EMBL/GenBank/DDBJ whole genome shotgun (WGS) entry which is preliminary data.</text>
</comment>
<dbReference type="OrthoDB" id="6141209at2759"/>
<dbReference type="InterPro" id="IPR005135">
    <property type="entry name" value="Endo/exonuclease/phosphatase"/>
</dbReference>
<dbReference type="Gene3D" id="3.60.10.10">
    <property type="entry name" value="Endonuclease/exonuclease/phosphatase"/>
    <property type="match status" value="1"/>
</dbReference>